<dbReference type="EMBL" id="CP030862">
    <property type="protein sequence ID" value="AXE23526.1"/>
    <property type="molecule type" value="Genomic_DNA"/>
</dbReference>
<gene>
    <name evidence="1" type="ORF">C0216_08675</name>
</gene>
<dbReference type="AlphaFoldDB" id="A0A344TY05"/>
<evidence type="ECO:0000313" key="2">
    <source>
        <dbReference type="Proteomes" id="UP000252004"/>
    </source>
</evidence>
<dbReference type="Proteomes" id="UP000252004">
    <property type="component" value="Chromosome"/>
</dbReference>
<accession>A0A344TY05</accession>
<organism evidence="1 2">
    <name type="scientific">Streptomyces globosus</name>
    <dbReference type="NCBI Taxonomy" id="68209"/>
    <lineage>
        <taxon>Bacteria</taxon>
        <taxon>Bacillati</taxon>
        <taxon>Actinomycetota</taxon>
        <taxon>Actinomycetes</taxon>
        <taxon>Kitasatosporales</taxon>
        <taxon>Streptomycetaceae</taxon>
        <taxon>Streptomyces</taxon>
    </lineage>
</organism>
<keyword evidence="2" id="KW-1185">Reference proteome</keyword>
<proteinExistence type="predicted"/>
<name>A0A344TY05_9ACTN</name>
<sequence length="250" mass="27695">MGSDMAAEIIEIDRPGEWPGDLTAYVKAAADAVGDVATYAELREDGALGDLDLGLRELLVGRLLRTFHATRLLDYEVGDVKADGLRRLTPQLLQDRQDKAFAAGVITAGEHEALRESSVFKTDPYVKYRVGKICVIGNRQPLHDRRIGDQFSFWGGEAQYSSELWSKSSSDRVKKLGRPALVVALLNASNPKVAVLSYRELIYPFVGSYIGLPEVGCQIDYEADVLGDQIESVWQPGDAEYDQFPRFPRS</sequence>
<dbReference type="KEGG" id="sgz:C0216_08675"/>
<reference evidence="1 2" key="1">
    <citation type="submission" date="2018-01" db="EMBL/GenBank/DDBJ databases">
        <title>Draft genome Sequence of streptomyces globosus LZH-48.</title>
        <authorList>
            <person name="Ran K."/>
            <person name="Li Z."/>
            <person name="Wei S."/>
            <person name="Dong R."/>
        </authorList>
    </citation>
    <scope>NUCLEOTIDE SEQUENCE [LARGE SCALE GENOMIC DNA]</scope>
    <source>
        <strain evidence="1 2">LZH-48</strain>
    </source>
</reference>
<evidence type="ECO:0000313" key="1">
    <source>
        <dbReference type="EMBL" id="AXE23526.1"/>
    </source>
</evidence>
<protein>
    <submittedName>
        <fullName evidence="1">Uncharacterized protein</fullName>
    </submittedName>
</protein>
<dbReference type="OrthoDB" id="9801870at2"/>